<keyword evidence="3" id="KW-1185">Reference proteome</keyword>
<dbReference type="Proteomes" id="UP001213681">
    <property type="component" value="Unassembled WGS sequence"/>
</dbReference>
<feature type="region of interest" description="Disordered" evidence="1">
    <location>
        <begin position="405"/>
        <end position="428"/>
    </location>
</feature>
<feature type="region of interest" description="Disordered" evidence="1">
    <location>
        <begin position="442"/>
        <end position="463"/>
    </location>
</feature>
<feature type="compositionally biased region" description="Polar residues" evidence="1">
    <location>
        <begin position="172"/>
        <end position="187"/>
    </location>
</feature>
<dbReference type="GeneID" id="81601022"/>
<evidence type="ECO:0000313" key="3">
    <source>
        <dbReference type="Proteomes" id="UP001213681"/>
    </source>
</evidence>
<evidence type="ECO:0000313" key="2">
    <source>
        <dbReference type="EMBL" id="KAJ5443525.1"/>
    </source>
</evidence>
<dbReference type="RefSeq" id="XP_056763605.1">
    <property type="nucleotide sequence ID" value="XM_056910779.1"/>
</dbReference>
<feature type="region of interest" description="Disordered" evidence="1">
    <location>
        <begin position="541"/>
        <end position="564"/>
    </location>
</feature>
<feature type="region of interest" description="Disordered" evidence="1">
    <location>
        <begin position="171"/>
        <end position="292"/>
    </location>
</feature>
<feature type="region of interest" description="Disordered" evidence="1">
    <location>
        <begin position="1"/>
        <end position="44"/>
    </location>
</feature>
<protein>
    <submittedName>
        <fullName evidence="2">Uncharacterized protein</fullName>
    </submittedName>
</protein>
<organism evidence="2 3">
    <name type="scientific">Penicillium daleae</name>
    <dbReference type="NCBI Taxonomy" id="63821"/>
    <lineage>
        <taxon>Eukaryota</taxon>
        <taxon>Fungi</taxon>
        <taxon>Dikarya</taxon>
        <taxon>Ascomycota</taxon>
        <taxon>Pezizomycotina</taxon>
        <taxon>Eurotiomycetes</taxon>
        <taxon>Eurotiomycetidae</taxon>
        <taxon>Eurotiales</taxon>
        <taxon>Aspergillaceae</taxon>
        <taxon>Penicillium</taxon>
    </lineage>
</organism>
<feature type="compositionally biased region" description="Low complexity" evidence="1">
    <location>
        <begin position="1"/>
        <end position="26"/>
    </location>
</feature>
<sequence length="634" mass="71101">MSGNSGNPPGNPGNPGNLRNLRNSGNYDYPPASLPRPPRTYDGHLSEQSFRERYPHTQDLIDTLNSQHNRYAADTSQSPWLRLIENVGNGETTESLSELLRISEEHMNQAGGTPRENQQATVPTRPPTGDRLHYLRSLLYSDSNRSNPEETHRALEALNREFEEHIIDQVRNFGSSGSRAEETTSFTIPRPPQIDSAPSRSNHRALWDQVRAEFGLDAPSPPRTNPYQDSPRPTTSSRSLRRRSFRPDLRGSSNLNDPIPIPPLMPQSASTPSGRDGRGRLKRRKLDADDNREGFRGFNYGHNGQVVSGALKMEIASCDGGTFDPDGDSSFPDNVLRNDQSVYCTKSDRCNIVLRHRGEAPFCLRKIVIKAPRAGFDSPIQEGMVFVSMTSDELLARTAQYQIQYSSPRRRRRSRRSGLQPSQEYLTAFRSPLQSLDRTVLMGPASHAPSDNENAARNANDPQADFRITTEYDENSEDNLFMEREEDDGPSVAELERIQEEEDICSDSEDSISEDEDLDDTNMGNVHRRRIELQRLQSMQRRRPASLVNPIPPPSSAPAGASGVSTNVEVLKPHARFFIEREKSMVSIKFDPPPSGRFILIKLWSPRSDGNIDIQSIIAHGYAGPRFFPSGGFR</sequence>
<name>A0AAD6C2U6_9EURO</name>
<feature type="region of interest" description="Disordered" evidence="1">
    <location>
        <begin position="501"/>
        <end position="522"/>
    </location>
</feature>
<gene>
    <name evidence="2" type="ORF">N7458_007397</name>
</gene>
<proteinExistence type="predicted"/>
<feature type="compositionally biased region" description="Acidic residues" evidence="1">
    <location>
        <begin position="501"/>
        <end position="520"/>
    </location>
</feature>
<accession>A0AAD6C2U6</accession>
<feature type="compositionally biased region" description="Low complexity" evidence="1">
    <location>
        <begin position="229"/>
        <end position="238"/>
    </location>
</feature>
<dbReference type="EMBL" id="JAPVEA010000007">
    <property type="protein sequence ID" value="KAJ5443525.1"/>
    <property type="molecule type" value="Genomic_DNA"/>
</dbReference>
<reference evidence="2" key="1">
    <citation type="submission" date="2022-12" db="EMBL/GenBank/DDBJ databases">
        <authorList>
            <person name="Petersen C."/>
        </authorList>
    </citation>
    <scope>NUCLEOTIDE SEQUENCE</scope>
    <source>
        <strain evidence="2">IBT 16125</strain>
    </source>
</reference>
<dbReference type="AlphaFoldDB" id="A0AAD6C2U6"/>
<comment type="caution">
    <text evidence="2">The sequence shown here is derived from an EMBL/GenBank/DDBJ whole genome shotgun (WGS) entry which is preliminary data.</text>
</comment>
<feature type="region of interest" description="Disordered" evidence="1">
    <location>
        <begin position="109"/>
        <end position="130"/>
    </location>
</feature>
<evidence type="ECO:0000256" key="1">
    <source>
        <dbReference type="SAM" id="MobiDB-lite"/>
    </source>
</evidence>
<feature type="compositionally biased region" description="Polar residues" evidence="1">
    <location>
        <begin position="449"/>
        <end position="461"/>
    </location>
</feature>
<reference evidence="2" key="2">
    <citation type="journal article" date="2023" name="IMA Fungus">
        <title>Comparative genomic study of the Penicillium genus elucidates a diverse pangenome and 15 lateral gene transfer events.</title>
        <authorList>
            <person name="Petersen C."/>
            <person name="Sorensen T."/>
            <person name="Nielsen M.R."/>
            <person name="Sondergaard T.E."/>
            <person name="Sorensen J.L."/>
            <person name="Fitzpatrick D.A."/>
            <person name="Frisvad J.C."/>
            <person name="Nielsen K.L."/>
        </authorList>
    </citation>
    <scope>NUCLEOTIDE SEQUENCE</scope>
    <source>
        <strain evidence="2">IBT 16125</strain>
    </source>
</reference>